<feature type="region of interest" description="Disordered" evidence="5">
    <location>
        <begin position="736"/>
        <end position="778"/>
    </location>
</feature>
<feature type="compositionally biased region" description="Basic and acidic residues" evidence="5">
    <location>
        <begin position="767"/>
        <end position="778"/>
    </location>
</feature>
<keyword evidence="4" id="KW-0539">Nucleus</keyword>
<comment type="subcellular location">
    <subcellularLocation>
        <location evidence="1">Nucleus</location>
    </subcellularLocation>
</comment>
<feature type="compositionally biased region" description="Polar residues" evidence="5">
    <location>
        <begin position="739"/>
        <end position="752"/>
    </location>
</feature>
<dbReference type="AlphaFoldDB" id="A0A9W9R7I3"/>
<dbReference type="EMBL" id="JAPZBR010000005">
    <property type="protein sequence ID" value="KAJ5353629.1"/>
    <property type="molecule type" value="Genomic_DNA"/>
</dbReference>
<feature type="region of interest" description="Disordered" evidence="5">
    <location>
        <begin position="546"/>
        <end position="590"/>
    </location>
</feature>
<keyword evidence="8" id="KW-1185">Reference proteome</keyword>
<evidence type="ECO:0000256" key="3">
    <source>
        <dbReference type="ARBA" id="ARBA00023163"/>
    </source>
</evidence>
<name>A0A9W9R7I3_PENBR</name>
<dbReference type="InterPro" id="IPR003347">
    <property type="entry name" value="JmjC_dom"/>
</dbReference>
<organism evidence="7 8">
    <name type="scientific">Penicillium brevicompactum</name>
    <dbReference type="NCBI Taxonomy" id="5074"/>
    <lineage>
        <taxon>Eukaryota</taxon>
        <taxon>Fungi</taxon>
        <taxon>Dikarya</taxon>
        <taxon>Ascomycota</taxon>
        <taxon>Pezizomycotina</taxon>
        <taxon>Eurotiomycetes</taxon>
        <taxon>Eurotiomycetidae</taxon>
        <taxon>Eurotiales</taxon>
        <taxon>Aspergillaceae</taxon>
        <taxon>Penicillium</taxon>
    </lineage>
</organism>
<comment type="caution">
    <text evidence="7">The sequence shown here is derived from an EMBL/GenBank/DDBJ whole genome shotgun (WGS) entry which is preliminary data.</text>
</comment>
<keyword evidence="2" id="KW-0805">Transcription regulation</keyword>
<evidence type="ECO:0000259" key="6">
    <source>
        <dbReference type="PROSITE" id="PS51184"/>
    </source>
</evidence>
<accession>A0A9W9R7I3</accession>
<dbReference type="Pfam" id="PF10497">
    <property type="entry name" value="zf-4CXXC_R1"/>
    <property type="match status" value="1"/>
</dbReference>
<evidence type="ECO:0000256" key="5">
    <source>
        <dbReference type="SAM" id="MobiDB-lite"/>
    </source>
</evidence>
<evidence type="ECO:0000313" key="7">
    <source>
        <dbReference type="EMBL" id="KAJ5353629.1"/>
    </source>
</evidence>
<dbReference type="Gene3D" id="2.60.120.650">
    <property type="entry name" value="Cupin"/>
    <property type="match status" value="1"/>
</dbReference>
<dbReference type="Proteomes" id="UP001148299">
    <property type="component" value="Unassembled WGS sequence"/>
</dbReference>
<gene>
    <name evidence="7" type="ORF">N7541_006193</name>
</gene>
<dbReference type="InterPro" id="IPR018866">
    <property type="entry name" value="Znf-4CXXC_R1"/>
</dbReference>
<dbReference type="GO" id="GO:0005634">
    <property type="term" value="C:nucleus"/>
    <property type="evidence" value="ECO:0007669"/>
    <property type="project" value="UniProtKB-SubCell"/>
</dbReference>
<dbReference type="SUPFAM" id="SSF51197">
    <property type="entry name" value="Clavaminate synthase-like"/>
    <property type="match status" value="1"/>
</dbReference>
<reference evidence="7" key="2">
    <citation type="journal article" date="2023" name="IMA Fungus">
        <title>Comparative genomic study of the Penicillium genus elucidates a diverse pangenome and 15 lateral gene transfer events.</title>
        <authorList>
            <person name="Petersen C."/>
            <person name="Sorensen T."/>
            <person name="Nielsen M.R."/>
            <person name="Sondergaard T.E."/>
            <person name="Sorensen J.L."/>
            <person name="Fitzpatrick D.A."/>
            <person name="Frisvad J.C."/>
            <person name="Nielsen K.L."/>
        </authorList>
    </citation>
    <scope>NUCLEOTIDE SEQUENCE</scope>
    <source>
        <strain evidence="7">IBT 35675</strain>
    </source>
</reference>
<feature type="domain" description="JmjC" evidence="6">
    <location>
        <begin position="171"/>
        <end position="351"/>
    </location>
</feature>
<protein>
    <recommendedName>
        <fullName evidence="6">JmjC domain-containing protein</fullName>
    </recommendedName>
</protein>
<evidence type="ECO:0000313" key="8">
    <source>
        <dbReference type="Proteomes" id="UP001148299"/>
    </source>
</evidence>
<dbReference type="SMART" id="SM00558">
    <property type="entry name" value="JmjC"/>
    <property type="match status" value="1"/>
</dbReference>
<dbReference type="PROSITE" id="PS51184">
    <property type="entry name" value="JMJC"/>
    <property type="match status" value="1"/>
</dbReference>
<evidence type="ECO:0000256" key="4">
    <source>
        <dbReference type="ARBA" id="ARBA00023242"/>
    </source>
</evidence>
<evidence type="ECO:0000256" key="2">
    <source>
        <dbReference type="ARBA" id="ARBA00023015"/>
    </source>
</evidence>
<proteinExistence type="predicted"/>
<keyword evidence="3" id="KW-0804">Transcription</keyword>
<sequence>MPAHRSRMAFEPMPPGLDINAVVNSTPNFEFAMRITCDSVNQFPLADFEKLVLYQVVLSGKPLVIEGFQSHLDQELFSEKWLRERYSSKAPSVEVVRDLTKKKNAFFSIGHYLENLPLLARQMTADHYDLKARQRLYMKDIDCPPEWHQYIEDIIPPSLFYLNEAPKDFKGPASGKSNVSEIPRTAEQQLIAPAGDLMSSLPPNMRAENLMCYIGHEGTYTPAHQEMCASLGHNLMVDASCRGRENGQATTEGSSIWLMTGTKDRHVVAEYWLSVLGHDIDIEDFFAPLHAWQIAPFTTFVVDQKPGDLILVPPLAAHQVWNRGTRTMKVAWNRTTVDTLEMALNEALPHARMVCRDEQYKNKAIVFFTLERYWKLLQRAKNVKHPVVDRMWVDFKRLFNLYKNILLSESFPLKKLEKTVEFTEYQSNVTCSFCRCNIFNRFLTCNGCADVKHHGEELGAYDVCMDCYAMGRSCACISKLQWVEQFPIKQLTEKYDSWRRLIVSSDEDDKEIKQKFPTFVVARGQAGKKSIAQICQEQLARRPWIDAKNPQPVAKPTRRQSKKGSDPDDDDDEDGTPRKKRKTRPSITKKPEDTNRCHVCLHQEMNWKLAICSNCDQRYCYGSLYRAFEILPHEAMEKHHWLCPKCRKVCSCGACQHDPNMKPYEPNCTVLGHDTSSVADPRSIESLVDFRKSNLWWLKKFRGDDVHGRIEKRQREAQQAELERHLKLQAQGFKFETSPFDQPTQRGQNGHQNGYDADMPVDPSLMEEMHPGHDLVLA</sequence>
<reference evidence="7" key="1">
    <citation type="submission" date="2022-12" db="EMBL/GenBank/DDBJ databases">
        <authorList>
            <person name="Petersen C."/>
        </authorList>
    </citation>
    <scope>NUCLEOTIDE SEQUENCE</scope>
    <source>
        <strain evidence="7">IBT 35675</strain>
    </source>
</reference>
<evidence type="ECO:0000256" key="1">
    <source>
        <dbReference type="ARBA" id="ARBA00004123"/>
    </source>
</evidence>